<dbReference type="EMBL" id="JACIGE010000009">
    <property type="protein sequence ID" value="MBB4248187.1"/>
    <property type="molecule type" value="Genomic_DNA"/>
</dbReference>
<protein>
    <submittedName>
        <fullName evidence="1">Uncharacterized protein</fullName>
    </submittedName>
</protein>
<gene>
    <name evidence="1" type="ORF">GGD90_002578</name>
</gene>
<comment type="caution">
    <text evidence="1">The sequence shown here is derived from an EMBL/GenBank/DDBJ whole genome shotgun (WGS) entry which is preliminary data.</text>
</comment>
<dbReference type="AlphaFoldDB" id="A0A840G1B2"/>
<sequence>MAAVLALCCSSVPAFQLSPSGTLIERQRADLNLPWYQRFQLGVAGRGVHQFTHPVHEQITHRIYGCMVESACQNPDSEYAPPTVIAGVRWNDDPPFRLNGSSIGQCRVQETVRVITQPVCWYRLFKDAEQKSKTTFFDADNAGGNLMYRSHFGDLQFLHAMAAQDGETASVTRERILMWGEFAWAVASGDYTGAQRLAEVPLTGFSAFFGKVGWTVQDLFSLGNPALRKNLPDIAFGSLLHLVEDSFAQGHVERRDPLAGERCPVGKQAKPGRVVSFHSYVHQDHQKHGDYDSPDALLRGLLDPGVNVVIVGQTLKAMYEDKKDWPLVRDYLECIFDLDDPSAKADAGAGFSLQ</sequence>
<dbReference type="RefSeq" id="WP_153117211.1">
    <property type="nucleotide sequence ID" value="NZ_JACIGE010000009.1"/>
</dbReference>
<evidence type="ECO:0000313" key="2">
    <source>
        <dbReference type="Proteomes" id="UP000587070"/>
    </source>
</evidence>
<name>A0A840G1B2_RHOTE</name>
<dbReference type="Proteomes" id="UP000587070">
    <property type="component" value="Unassembled WGS sequence"/>
</dbReference>
<dbReference type="OrthoDB" id="7605324at2"/>
<reference evidence="1 2" key="1">
    <citation type="submission" date="2020-08" db="EMBL/GenBank/DDBJ databases">
        <title>Genome sequencing of Purple Non-Sulfur Bacteria from various extreme environments.</title>
        <authorList>
            <person name="Mayer M."/>
        </authorList>
    </citation>
    <scope>NUCLEOTIDE SEQUENCE [LARGE SCALE GENOMIC DNA]</scope>
    <source>
        <strain evidence="1 2">2761</strain>
    </source>
</reference>
<proteinExistence type="predicted"/>
<evidence type="ECO:0000313" key="1">
    <source>
        <dbReference type="EMBL" id="MBB4248187.1"/>
    </source>
</evidence>
<accession>A0A840G1B2</accession>
<keyword evidence="2" id="KW-1185">Reference proteome</keyword>
<organism evidence="1 2">
    <name type="scientific">Rhodocyclus tenuis</name>
    <name type="common">Rhodospirillum tenue</name>
    <dbReference type="NCBI Taxonomy" id="1066"/>
    <lineage>
        <taxon>Bacteria</taxon>
        <taxon>Pseudomonadati</taxon>
        <taxon>Pseudomonadota</taxon>
        <taxon>Betaproteobacteria</taxon>
        <taxon>Rhodocyclales</taxon>
        <taxon>Rhodocyclaceae</taxon>
        <taxon>Rhodocyclus</taxon>
    </lineage>
</organism>